<keyword evidence="3" id="KW-1185">Reference proteome</keyword>
<dbReference type="EMBL" id="JACOOX010000001">
    <property type="protein sequence ID" value="MBC5661549.1"/>
    <property type="molecule type" value="Genomic_DNA"/>
</dbReference>
<dbReference type="InterPro" id="IPR006675">
    <property type="entry name" value="HDIG_dom"/>
</dbReference>
<dbReference type="Pfam" id="PF13487">
    <property type="entry name" value="HD_5"/>
    <property type="match status" value="1"/>
</dbReference>
<gene>
    <name evidence="2" type="ORF">H8S09_01355</name>
</gene>
<dbReference type="InterPro" id="IPR037522">
    <property type="entry name" value="HD_GYP_dom"/>
</dbReference>
<dbReference type="PANTHER" id="PTHR43155">
    <property type="entry name" value="CYCLIC DI-GMP PHOSPHODIESTERASE PA4108-RELATED"/>
    <property type="match status" value="1"/>
</dbReference>
<dbReference type="AlphaFoldDB" id="A0A8I0AM38"/>
<evidence type="ECO:0000313" key="2">
    <source>
        <dbReference type="EMBL" id="MBC5661549.1"/>
    </source>
</evidence>
<comment type="caution">
    <text evidence="2">The sequence shown here is derived from an EMBL/GenBank/DDBJ whole genome shotgun (WGS) entry which is preliminary data.</text>
</comment>
<proteinExistence type="predicted"/>
<feature type="domain" description="HD-GYP" evidence="1">
    <location>
        <begin position="2"/>
        <end position="196"/>
    </location>
</feature>
<sequence>MTDKVINLDTDKETEYYEQDLDDAIRHGMCVSRLSSELARELGLPEEEIHKIAVAGMIHDIGKLRITPYIYGRGNSMKIEEMRYVRLHAKLGADIARQEGYGDDIADIILYHHENYDGSGYPYCLQGEEIPIGARIIRVCDVFVALISDRAYRKAFEPKIALLMVIDEVRHFDMKVFLAFQRIINTTDILDEIQLILKGSYESRIS</sequence>
<reference evidence="2 3" key="1">
    <citation type="submission" date="2020-08" db="EMBL/GenBank/DDBJ databases">
        <title>Genome public.</title>
        <authorList>
            <person name="Liu C."/>
            <person name="Sun Q."/>
        </authorList>
    </citation>
    <scope>NUCLEOTIDE SEQUENCE [LARGE SCALE GENOMIC DNA]</scope>
    <source>
        <strain evidence="2 3">NSJ-10</strain>
    </source>
</reference>
<dbReference type="Gene3D" id="1.10.3210.10">
    <property type="entry name" value="Hypothetical protein af1432"/>
    <property type="match status" value="1"/>
</dbReference>
<dbReference type="NCBIfam" id="TIGR00277">
    <property type="entry name" value="HDIG"/>
    <property type="match status" value="1"/>
</dbReference>
<dbReference type="Proteomes" id="UP000615234">
    <property type="component" value="Unassembled WGS sequence"/>
</dbReference>
<dbReference type="InterPro" id="IPR003607">
    <property type="entry name" value="HD/PDEase_dom"/>
</dbReference>
<dbReference type="PROSITE" id="PS51832">
    <property type="entry name" value="HD_GYP"/>
    <property type="match status" value="1"/>
</dbReference>
<organism evidence="2 3">
    <name type="scientific">Coprococcus hominis</name>
    <name type="common">ex Liu et al. 2022</name>
    <dbReference type="NCBI Taxonomy" id="2763039"/>
    <lineage>
        <taxon>Bacteria</taxon>
        <taxon>Bacillati</taxon>
        <taxon>Bacillota</taxon>
        <taxon>Clostridia</taxon>
        <taxon>Lachnospirales</taxon>
        <taxon>Lachnospiraceae</taxon>
        <taxon>Coprococcus</taxon>
    </lineage>
</organism>
<protein>
    <submittedName>
        <fullName evidence="2">HD domain-containing protein</fullName>
    </submittedName>
</protein>
<dbReference type="PANTHER" id="PTHR43155:SF2">
    <property type="entry name" value="CYCLIC DI-GMP PHOSPHODIESTERASE PA4108"/>
    <property type="match status" value="1"/>
</dbReference>
<name>A0A8I0AM38_9FIRM</name>
<dbReference type="SMART" id="SM00471">
    <property type="entry name" value="HDc"/>
    <property type="match status" value="1"/>
</dbReference>
<evidence type="ECO:0000313" key="3">
    <source>
        <dbReference type="Proteomes" id="UP000615234"/>
    </source>
</evidence>
<evidence type="ECO:0000259" key="1">
    <source>
        <dbReference type="PROSITE" id="PS51832"/>
    </source>
</evidence>
<accession>A0A8I0AM38</accession>
<dbReference type="CDD" id="cd00077">
    <property type="entry name" value="HDc"/>
    <property type="match status" value="1"/>
</dbReference>
<dbReference type="SUPFAM" id="SSF109604">
    <property type="entry name" value="HD-domain/PDEase-like"/>
    <property type="match status" value="1"/>
</dbReference>
<dbReference type="RefSeq" id="WP_117807866.1">
    <property type="nucleotide sequence ID" value="NZ_JACOOX010000001.1"/>
</dbReference>